<evidence type="ECO:0000313" key="5">
    <source>
        <dbReference type="Proteomes" id="UP000007797"/>
    </source>
</evidence>
<accession>F4QB24</accession>
<dbReference type="GO" id="GO:0031152">
    <property type="term" value="P:aggregation involved in sorocarp development"/>
    <property type="evidence" value="ECO:0007669"/>
    <property type="project" value="EnsemblProtists"/>
</dbReference>
<dbReference type="PANTHER" id="PTHR13292:SF0">
    <property type="entry name" value="AUTOPHAGY-RELATED PROTEIN 101"/>
    <property type="match status" value="1"/>
</dbReference>
<gene>
    <name evidence="4" type="ORF">DFA_10669</name>
</gene>
<evidence type="ECO:0000313" key="4">
    <source>
        <dbReference type="EMBL" id="EGG14796.1"/>
    </source>
</evidence>
<dbReference type="GO" id="GO:0019901">
    <property type="term" value="F:protein kinase binding"/>
    <property type="evidence" value="ECO:0007669"/>
    <property type="project" value="TreeGrafter"/>
</dbReference>
<dbReference type="AlphaFoldDB" id="F4QB24"/>
<reference evidence="5" key="1">
    <citation type="journal article" date="2011" name="Genome Res.">
        <title>Phylogeny-wide analysis of social amoeba genomes highlights ancient origins for complex intercellular communication.</title>
        <authorList>
            <person name="Heidel A.J."/>
            <person name="Lawal H.M."/>
            <person name="Felder M."/>
            <person name="Schilde C."/>
            <person name="Helps N.R."/>
            <person name="Tunggal B."/>
            <person name="Rivero F."/>
            <person name="John U."/>
            <person name="Schleicher M."/>
            <person name="Eichinger L."/>
            <person name="Platzer M."/>
            <person name="Noegel A.A."/>
            <person name="Schaap P."/>
            <person name="Gloeckner G."/>
        </authorList>
    </citation>
    <scope>NUCLEOTIDE SEQUENCE [LARGE SCALE GENOMIC DNA]</scope>
    <source>
        <strain evidence="5">SH3</strain>
    </source>
</reference>
<dbReference type="KEGG" id="dfa:DFA_10669"/>
<dbReference type="OMA" id="WEQWIIS"/>
<dbReference type="Pfam" id="PF07855">
    <property type="entry name" value="ATG101"/>
    <property type="match status" value="1"/>
</dbReference>
<protein>
    <recommendedName>
        <fullName evidence="2">Autophagy-related protein 101</fullName>
    </recommendedName>
</protein>
<dbReference type="GO" id="GO:0000407">
    <property type="term" value="C:phagophore assembly site"/>
    <property type="evidence" value="ECO:0007669"/>
    <property type="project" value="TreeGrafter"/>
</dbReference>
<dbReference type="GO" id="GO:1990316">
    <property type="term" value="C:Atg1/ULK1 kinase complex"/>
    <property type="evidence" value="ECO:0007669"/>
    <property type="project" value="EnsemblProtists"/>
</dbReference>
<dbReference type="RefSeq" id="XP_004351312.1">
    <property type="nucleotide sequence ID" value="XM_004351260.1"/>
</dbReference>
<keyword evidence="3" id="KW-0072">Autophagy</keyword>
<evidence type="ECO:0000256" key="1">
    <source>
        <dbReference type="ARBA" id="ARBA00007130"/>
    </source>
</evidence>
<evidence type="ECO:0000256" key="2">
    <source>
        <dbReference type="ARBA" id="ARBA00018874"/>
    </source>
</evidence>
<name>F4QB24_CACFS</name>
<dbReference type="GeneID" id="14866810"/>
<sequence>MNAQQYILKEIHLQYSQLKEVAQCLMHNVTLDCTEFSFVRIDDAPTLKHVEDKSEELLSSIIKRKAKSAQMSISFFEKRQKTTFFSSNENVCWEQWIISFQLVPSMDTNVLLEQLTETHLKIISIVNQDRSYIPPISSTVNPFPYSISIAGGNDGTGGGGVGAGGGTGGGGVVDMHGELTTEFKNKYTKVVDNNNNDEEE</sequence>
<dbReference type="PANTHER" id="PTHR13292">
    <property type="entry name" value="AUTOPHAGY-RELATED PROTEIN 101"/>
    <property type="match status" value="1"/>
</dbReference>
<dbReference type="OrthoDB" id="10259639at2759"/>
<dbReference type="InterPro" id="IPR012445">
    <property type="entry name" value="ATG101"/>
</dbReference>
<dbReference type="EMBL" id="GL883027">
    <property type="protein sequence ID" value="EGG14796.1"/>
    <property type="molecule type" value="Genomic_DNA"/>
</dbReference>
<dbReference type="GO" id="GO:0000045">
    <property type="term" value="P:autophagosome assembly"/>
    <property type="evidence" value="ECO:0007669"/>
    <property type="project" value="TreeGrafter"/>
</dbReference>
<evidence type="ECO:0000256" key="3">
    <source>
        <dbReference type="ARBA" id="ARBA00023006"/>
    </source>
</evidence>
<proteinExistence type="inferred from homology"/>
<keyword evidence="5" id="KW-1185">Reference proteome</keyword>
<dbReference type="Proteomes" id="UP000007797">
    <property type="component" value="Unassembled WGS sequence"/>
</dbReference>
<organism evidence="4 5">
    <name type="scientific">Cavenderia fasciculata</name>
    <name type="common">Slime mold</name>
    <name type="synonym">Dictyostelium fasciculatum</name>
    <dbReference type="NCBI Taxonomy" id="261658"/>
    <lineage>
        <taxon>Eukaryota</taxon>
        <taxon>Amoebozoa</taxon>
        <taxon>Evosea</taxon>
        <taxon>Eumycetozoa</taxon>
        <taxon>Dictyostelia</taxon>
        <taxon>Acytosteliales</taxon>
        <taxon>Cavenderiaceae</taxon>
        <taxon>Cavenderia</taxon>
    </lineage>
</organism>
<comment type="similarity">
    <text evidence="1">Belongs to the ATG101 family.</text>
</comment>
<dbReference type="STRING" id="1054147.F4QB24"/>